<dbReference type="STRING" id="1278311.GCA_000428705_00908"/>
<dbReference type="Gene3D" id="3.60.15.10">
    <property type="entry name" value="Ribonuclease Z/Hydroxyacylglutathione hydrolase-like"/>
    <property type="match status" value="1"/>
</dbReference>
<dbReference type="PANTHER" id="PTHR47619">
    <property type="entry name" value="METALLO-HYDROLASE YYCJ-RELATED"/>
    <property type="match status" value="1"/>
</dbReference>
<feature type="domain" description="Metallo-beta-lactamase" evidence="1">
    <location>
        <begin position="15"/>
        <end position="196"/>
    </location>
</feature>
<dbReference type="InterPro" id="IPR036866">
    <property type="entry name" value="RibonucZ/Hydroxyglut_hydro"/>
</dbReference>
<dbReference type="OrthoDB" id="9781189at2"/>
<dbReference type="InterPro" id="IPR052533">
    <property type="entry name" value="WalJ/YycJ-like"/>
</dbReference>
<name>A0A449BD45_HAPAX</name>
<proteinExistence type="predicted"/>
<evidence type="ECO:0000313" key="2">
    <source>
        <dbReference type="EMBL" id="VEU80342.1"/>
    </source>
</evidence>
<sequence length="271" mass="30672">MGDNVEVIILASGSKGNALSITNEGKHILIDVGISFLILSNKLNEQGINVDDIDTLLLTHEHHDHTKGLKTLLKKNNNIKVYLTLGTYQGLSDDVKETLINYEIINSEESFKLENNLLVTPFLVSHDANEPVGFIIENDLKKVVLATDTGYIDEAYFGILKNADLYILEANHSTELLMKSSRPFHLKRRIVSEKGHLSNQEAAWLVNNFISERNQVIWAVAHISEDCNTVLEIEKTIVKVFDDPTKLIIKYTSQQTLEKIKLWLKLLRLVK</sequence>
<organism evidence="2 3">
    <name type="scientific">Haploplasma axanthum</name>
    <name type="common">Acholeplasma axanthum</name>
    <dbReference type="NCBI Taxonomy" id="29552"/>
    <lineage>
        <taxon>Bacteria</taxon>
        <taxon>Bacillati</taxon>
        <taxon>Mycoplasmatota</taxon>
        <taxon>Mollicutes</taxon>
        <taxon>Acholeplasmatales</taxon>
        <taxon>Acholeplasmataceae</taxon>
        <taxon>Haploplasma</taxon>
    </lineage>
</organism>
<dbReference type="SUPFAM" id="SSF56281">
    <property type="entry name" value="Metallo-hydrolase/oxidoreductase"/>
    <property type="match status" value="1"/>
</dbReference>
<evidence type="ECO:0000259" key="1">
    <source>
        <dbReference type="SMART" id="SM00849"/>
    </source>
</evidence>
<accession>A0A449BD45</accession>
<dbReference type="SMART" id="SM00849">
    <property type="entry name" value="Lactamase_B"/>
    <property type="match status" value="1"/>
</dbReference>
<keyword evidence="3" id="KW-1185">Reference proteome</keyword>
<dbReference type="AlphaFoldDB" id="A0A449BD45"/>
<dbReference type="Proteomes" id="UP000289841">
    <property type="component" value="Chromosome"/>
</dbReference>
<dbReference type="InterPro" id="IPR001279">
    <property type="entry name" value="Metallo-B-lactamas"/>
</dbReference>
<dbReference type="EMBL" id="LR215048">
    <property type="protein sequence ID" value="VEU80342.1"/>
    <property type="molecule type" value="Genomic_DNA"/>
</dbReference>
<dbReference type="PANTHER" id="PTHR47619:SF1">
    <property type="entry name" value="EXODEOXYRIBONUCLEASE WALJ"/>
    <property type="match status" value="1"/>
</dbReference>
<reference evidence="2 3" key="1">
    <citation type="submission" date="2019-01" db="EMBL/GenBank/DDBJ databases">
        <authorList>
            <consortium name="Pathogen Informatics"/>
        </authorList>
    </citation>
    <scope>NUCLEOTIDE SEQUENCE [LARGE SCALE GENOMIC DNA]</scope>
    <source>
        <strain evidence="2 3">NCTC10138</strain>
    </source>
</reference>
<dbReference type="Pfam" id="PF12706">
    <property type="entry name" value="Lactamase_B_2"/>
    <property type="match status" value="1"/>
</dbReference>
<evidence type="ECO:0000313" key="3">
    <source>
        <dbReference type="Proteomes" id="UP000289841"/>
    </source>
</evidence>
<dbReference type="KEGG" id="aaxa:NCTC10138_00711"/>
<protein>
    <submittedName>
        <fullName evidence="2">Ribonuclease Z</fullName>
    </submittedName>
</protein>
<gene>
    <name evidence="2" type="ORF">NCTC10138_00711</name>
</gene>